<protein>
    <submittedName>
        <fullName evidence="6">LANO_0F15852g1_1</fullName>
    </submittedName>
</protein>
<dbReference type="OrthoDB" id="444255at2759"/>
<sequence>MRTTKVRRCALLGALALILAYYLIARKGAEYHAETPSEKPVDKTENEFKVIQILQKAQLRELFQAWYFSPSESFKSGPLNDDFTLSELRRGQRAVHVHDSQSYSFTKYEFDARFTIATYIRHLRQKTGDNKVPFNWYDWKDLGSTLNPLMFSEIGAGPSCGDLFVEDPVERFDEQSATQWEGLPKASSEGYSISRFCISSRNSPLSFDLLEIQPRCTPEALALQSASFLFSRRISPIALNFMIMDGTVLKLDVVRAEYGFSLADSPLLQEYFSNHTYTEIVFDPVTEHNELAKSFASNNSRGPREYLTAVPSEKFDFDLDAKIKELRSREGQSTNELNYLANLEYVQTHQRAGGKEYKYFHETSELSNTPDRFQNHMDVRFFSGLITNKWRRLRILNSLTRCWHLFAESQNYTSWLAHDSLYAYLYTGSQFPWSTTQVVQMPVNDLHLLAQYFNQSLIIESPLEGNGRFFIDVQPFIASRNHEDDLNNVDARFIDVDSGLYIDILGVGYSANTLENRRLKSQYERKLAGAVSLAAGNKEIGIISERSGKNFLITDLLPLRLSKYHGLPVNVPCHTLTIVKDENSVFSSLYGSKQLLQKHRLMPALGTWIENNKLKDLLGTRRAPKAHELTAGELRGMLQKFTIEYGQHEELLYWINSQDQFNFRLKELAIESSDMNRQEKLFALERLQTLSNKLHTSFRDPFLTDKRARKWDSSAAKLDTAIGSSNYSKRIIQEILAQVADNFISKKRQQRKKQIYLSQEADNVAVATTRSANLYFLREEEDEVLPNEPLVFKSDFAASSSSN</sequence>
<evidence type="ECO:0000256" key="4">
    <source>
        <dbReference type="ARBA" id="ARBA00023136"/>
    </source>
</evidence>
<keyword evidence="7" id="KW-1185">Reference proteome</keyword>
<dbReference type="InterPro" id="IPR009644">
    <property type="entry name" value="FKTN/MNN4/W02B3.4-1"/>
</dbReference>
<keyword evidence="4" id="KW-0472">Membrane</keyword>
<evidence type="ECO:0000313" key="7">
    <source>
        <dbReference type="Proteomes" id="UP000189911"/>
    </source>
</evidence>
<proteinExistence type="predicted"/>
<evidence type="ECO:0000256" key="2">
    <source>
        <dbReference type="ARBA" id="ARBA00022692"/>
    </source>
</evidence>
<keyword evidence="3" id="KW-1133">Transmembrane helix</keyword>
<dbReference type="AlphaFoldDB" id="A0A1G4KCR7"/>
<dbReference type="PANTHER" id="PTHR15407">
    <property type="entry name" value="FUKUTIN-RELATED"/>
    <property type="match status" value="1"/>
</dbReference>
<evidence type="ECO:0000256" key="3">
    <source>
        <dbReference type="ARBA" id="ARBA00022989"/>
    </source>
</evidence>
<organism evidence="6 7">
    <name type="scientific">Lachancea nothofagi CBS 11611</name>
    <dbReference type="NCBI Taxonomy" id="1266666"/>
    <lineage>
        <taxon>Eukaryota</taxon>
        <taxon>Fungi</taxon>
        <taxon>Dikarya</taxon>
        <taxon>Ascomycota</taxon>
        <taxon>Saccharomycotina</taxon>
        <taxon>Saccharomycetes</taxon>
        <taxon>Saccharomycetales</taxon>
        <taxon>Saccharomycetaceae</taxon>
        <taxon>Lachancea</taxon>
    </lineage>
</organism>
<gene>
    <name evidence="6" type="ORF">LANO_0F15852G</name>
</gene>
<name>A0A1G4KCR7_9SACH</name>
<dbReference type="GO" id="GO:0009100">
    <property type="term" value="P:glycoprotein metabolic process"/>
    <property type="evidence" value="ECO:0007669"/>
    <property type="project" value="UniProtKB-ARBA"/>
</dbReference>
<dbReference type="Pfam" id="PF04991">
    <property type="entry name" value="LicD"/>
    <property type="match status" value="1"/>
</dbReference>
<dbReference type="Proteomes" id="UP000189911">
    <property type="component" value="Chromosome F"/>
</dbReference>
<dbReference type="InterPro" id="IPR007074">
    <property type="entry name" value="LicD/FKTN/FKRP_NTP_transf"/>
</dbReference>
<accession>A0A1G4KCR7</accession>
<dbReference type="PANTHER" id="PTHR15407:SF28">
    <property type="entry name" value="RIBITOL-5-PHOSPHATE TRANSFERASE FKTN"/>
    <property type="match status" value="1"/>
</dbReference>
<dbReference type="EMBL" id="LT598452">
    <property type="protein sequence ID" value="SCV02191.1"/>
    <property type="molecule type" value="Genomic_DNA"/>
</dbReference>
<feature type="domain" description="LicD/FKTN/FKRP nucleotidyltransferase" evidence="5">
    <location>
        <begin position="408"/>
        <end position="523"/>
    </location>
</feature>
<keyword evidence="2" id="KW-0812">Transmembrane</keyword>
<dbReference type="GO" id="GO:0016020">
    <property type="term" value="C:membrane"/>
    <property type="evidence" value="ECO:0007669"/>
    <property type="project" value="UniProtKB-SubCell"/>
</dbReference>
<evidence type="ECO:0000259" key="5">
    <source>
        <dbReference type="Pfam" id="PF04991"/>
    </source>
</evidence>
<reference evidence="7" key="1">
    <citation type="submission" date="2016-03" db="EMBL/GenBank/DDBJ databases">
        <authorList>
            <person name="Devillers Hugo."/>
        </authorList>
    </citation>
    <scope>NUCLEOTIDE SEQUENCE [LARGE SCALE GENOMIC DNA]</scope>
</reference>
<evidence type="ECO:0000313" key="6">
    <source>
        <dbReference type="EMBL" id="SCV02191.1"/>
    </source>
</evidence>
<comment type="subcellular location">
    <subcellularLocation>
        <location evidence="1">Membrane</location>
        <topology evidence="1">Single-pass membrane protein</topology>
    </subcellularLocation>
</comment>
<evidence type="ECO:0000256" key="1">
    <source>
        <dbReference type="ARBA" id="ARBA00004167"/>
    </source>
</evidence>